<feature type="region of interest" description="Disordered" evidence="7">
    <location>
        <begin position="636"/>
        <end position="663"/>
    </location>
</feature>
<feature type="compositionally biased region" description="Polar residues" evidence="7">
    <location>
        <begin position="474"/>
        <end position="487"/>
    </location>
</feature>
<feature type="domain" description="Tubby C-terminal" evidence="8">
    <location>
        <begin position="659"/>
        <end position="741"/>
    </location>
</feature>
<dbReference type="InterPro" id="IPR015943">
    <property type="entry name" value="WD40/YVTN_repeat-like_dom_sf"/>
</dbReference>
<feature type="compositionally biased region" description="Polar residues" evidence="7">
    <location>
        <begin position="453"/>
        <end position="464"/>
    </location>
</feature>
<evidence type="ECO:0000256" key="3">
    <source>
        <dbReference type="ARBA" id="ARBA00022490"/>
    </source>
</evidence>
<dbReference type="Gene3D" id="2.130.10.10">
    <property type="entry name" value="YVTN repeat-like/Quinoprotein amine dehydrogenase"/>
    <property type="match status" value="1"/>
</dbReference>
<evidence type="ECO:0000313" key="11">
    <source>
        <dbReference type="WBParaSite" id="PSAMB.scaffold2508size22830.g18120.t1"/>
    </source>
</evidence>
<feature type="region of interest" description="Disordered" evidence="7">
    <location>
        <begin position="533"/>
        <end position="574"/>
    </location>
</feature>
<evidence type="ECO:0000256" key="7">
    <source>
        <dbReference type="SAM" id="MobiDB-lite"/>
    </source>
</evidence>
<dbReference type="AlphaFoldDB" id="A0A914VW10"/>
<dbReference type="PANTHER" id="PTHR16517:SF2">
    <property type="entry name" value="TUBBY-RELATED PROTEIN 4"/>
    <property type="match status" value="1"/>
</dbReference>
<dbReference type="PRINTS" id="PR01573">
    <property type="entry name" value="SUPERTUBBY"/>
</dbReference>
<comment type="subcellular location">
    <subcellularLocation>
        <location evidence="1">Cytoplasm</location>
    </subcellularLocation>
</comment>
<keyword evidence="5" id="KW-0677">Repeat</keyword>
<dbReference type="WBParaSite" id="PSAMB.scaffold2508size22830.g18120.t1">
    <property type="protein sequence ID" value="PSAMB.scaffold2508size22830.g18120.t1"/>
    <property type="gene ID" value="PSAMB.scaffold2508size22830.g18120"/>
</dbReference>
<organism evidence="10 11">
    <name type="scientific">Plectus sambesii</name>
    <dbReference type="NCBI Taxonomy" id="2011161"/>
    <lineage>
        <taxon>Eukaryota</taxon>
        <taxon>Metazoa</taxon>
        <taxon>Ecdysozoa</taxon>
        <taxon>Nematoda</taxon>
        <taxon>Chromadorea</taxon>
        <taxon>Plectida</taxon>
        <taxon>Plectina</taxon>
        <taxon>Plectoidea</taxon>
        <taxon>Plectidae</taxon>
        <taxon>Plectus</taxon>
    </lineage>
</organism>
<dbReference type="InterPro" id="IPR001680">
    <property type="entry name" value="WD40_rpt"/>
</dbReference>
<dbReference type="InterPro" id="IPR056159">
    <property type="entry name" value="Beta-prop_IFT121_TULP_N"/>
</dbReference>
<evidence type="ECO:0000256" key="4">
    <source>
        <dbReference type="ARBA" id="ARBA00022574"/>
    </source>
</evidence>
<evidence type="ECO:0000259" key="8">
    <source>
        <dbReference type="Pfam" id="PF01167"/>
    </source>
</evidence>
<feature type="region of interest" description="Disordered" evidence="7">
    <location>
        <begin position="441"/>
        <end position="505"/>
    </location>
</feature>
<protein>
    <submittedName>
        <fullName evidence="11">Tubby C-terminal domain-containing protein</fullName>
    </submittedName>
</protein>
<dbReference type="GO" id="GO:0005737">
    <property type="term" value="C:cytoplasm"/>
    <property type="evidence" value="ECO:0007669"/>
    <property type="project" value="UniProtKB-SubCell"/>
</dbReference>
<dbReference type="SUPFAM" id="SSF54518">
    <property type="entry name" value="Tubby C-terminal domain-like"/>
    <property type="match status" value="1"/>
</dbReference>
<dbReference type="Gene3D" id="3.20.90.10">
    <property type="entry name" value="Tubby Protein, Chain A"/>
    <property type="match status" value="1"/>
</dbReference>
<keyword evidence="3" id="KW-0963">Cytoplasm</keyword>
<evidence type="ECO:0000256" key="2">
    <source>
        <dbReference type="ARBA" id="ARBA00007129"/>
    </source>
</evidence>
<dbReference type="PROSITE" id="PS50082">
    <property type="entry name" value="WD_REPEATS_2"/>
    <property type="match status" value="1"/>
</dbReference>
<proteinExistence type="inferred from homology"/>
<keyword evidence="4 6" id="KW-0853">WD repeat</keyword>
<dbReference type="Pfam" id="PF01167">
    <property type="entry name" value="Tub"/>
    <property type="match status" value="1"/>
</dbReference>
<dbReference type="SUPFAM" id="SSF50978">
    <property type="entry name" value="WD40 repeat-like"/>
    <property type="match status" value="1"/>
</dbReference>
<comment type="similarity">
    <text evidence="2">Belongs to the TUB family.</text>
</comment>
<evidence type="ECO:0000313" key="10">
    <source>
        <dbReference type="Proteomes" id="UP000887566"/>
    </source>
</evidence>
<dbReference type="InterPro" id="IPR036322">
    <property type="entry name" value="WD40_repeat_dom_sf"/>
</dbReference>
<evidence type="ECO:0000256" key="6">
    <source>
        <dbReference type="PROSITE-ProRule" id="PRU00221"/>
    </source>
</evidence>
<sequence length="746" mass="80435">MKVLWESEEWPGARVDPGVTCLSWIPCKESGSGGFLGSGSESGAVGVTRTELCPSVSSWSSHADKRFNFNLRGHHSPISLVAWNVAQTKLASCDESGIIYVWVPNEERWSVELVNDRGVKVRDFSWSPSGSSALICYEDNFVLIGSATGQRIWSNSFAQTVLCGVWAHDSREIIIGLNTGSILVLTEQGATVTERTIWADNAIEQLACSAVVYKTSVLHLQPRQMTVHVVDLERRSALTAPVAPPLDVDVADSGTDENLLAGQIDGGMPVAPLDGEIFVGVGGPAAGGLPDPLDDADTDELLAEEQALLHHVLAEFSDLRAAVDRHINRMRDFAADLQRSSQQLHNGAPRAQCRRPVSVVGQVGGSVSSSSSPRRLSVHSIPATAIAVDERKIAKKLNSASGGGAAISAGCDSAPPTGNRWENQLEALQFIDEDESLVVTSEAEQRRLRPRTLSASDSQGSSTRPPIASRYGSERTTVGSTSSSLGNEENRPAFSRPTGGTVVVKGPGARQLTEITSVLDKLYKLANELTARPGVSDGGRASGATRHAPHIAGKVSPHRRQQTPAVQDTRADDGTETVAGVTQLRSRIREIAQRVGQLERRINFGNELLDEVRGDLHQRVQHIRAVLGEQQLTMSATDGASADGPAKSNRAAKQQEPIPASDDHNAVLVLQNKTPFWNEQSQVYQLDFGGRVTQESAKNFQIEHQERQVMQFGRIENGSYTLDFRSPFSAVQAFSVALASITQRLK</sequence>
<feature type="repeat" description="WD" evidence="6">
    <location>
        <begin position="71"/>
        <end position="102"/>
    </location>
</feature>
<dbReference type="Proteomes" id="UP000887566">
    <property type="component" value="Unplaced"/>
</dbReference>
<dbReference type="Pfam" id="PF24797">
    <property type="entry name" value="Beta-prop_WDR35_TULP_N"/>
    <property type="match status" value="1"/>
</dbReference>
<keyword evidence="10" id="KW-1185">Reference proteome</keyword>
<accession>A0A914VW10</accession>
<reference evidence="11" key="1">
    <citation type="submission" date="2022-11" db="UniProtKB">
        <authorList>
            <consortium name="WormBaseParasite"/>
        </authorList>
    </citation>
    <scope>IDENTIFICATION</scope>
</reference>
<feature type="domain" description="IFT121/TULP4 N-terminal" evidence="9">
    <location>
        <begin position="20"/>
        <end position="210"/>
    </location>
</feature>
<evidence type="ECO:0000256" key="5">
    <source>
        <dbReference type="ARBA" id="ARBA00022737"/>
    </source>
</evidence>
<name>A0A914VW10_9BILA</name>
<dbReference type="InterPro" id="IPR025659">
    <property type="entry name" value="Tubby-like_C"/>
</dbReference>
<dbReference type="InterPro" id="IPR000007">
    <property type="entry name" value="Tubby_C"/>
</dbReference>
<dbReference type="PANTHER" id="PTHR16517">
    <property type="entry name" value="TUBBY-RELATED"/>
    <property type="match status" value="1"/>
</dbReference>
<evidence type="ECO:0000256" key="1">
    <source>
        <dbReference type="ARBA" id="ARBA00004496"/>
    </source>
</evidence>
<evidence type="ECO:0000259" key="9">
    <source>
        <dbReference type="Pfam" id="PF24797"/>
    </source>
</evidence>